<dbReference type="RefSeq" id="WP_181501571.1">
    <property type="nucleotide sequence ID" value="NZ_JACDUH010000003.1"/>
</dbReference>
<dbReference type="Proteomes" id="UP000564425">
    <property type="component" value="Unassembled WGS sequence"/>
</dbReference>
<proteinExistence type="predicted"/>
<organism evidence="1 2">
    <name type="scientific">Methanococcus maripaludis</name>
    <name type="common">Methanococcus deltae</name>
    <dbReference type="NCBI Taxonomy" id="39152"/>
    <lineage>
        <taxon>Archaea</taxon>
        <taxon>Methanobacteriati</taxon>
        <taxon>Methanobacteriota</taxon>
        <taxon>Methanomada group</taxon>
        <taxon>Methanococci</taxon>
        <taxon>Methanococcales</taxon>
        <taxon>Methanococcaceae</taxon>
        <taxon>Methanococcus</taxon>
    </lineage>
</organism>
<dbReference type="AlphaFoldDB" id="A0A7J9NVP5"/>
<comment type="caution">
    <text evidence="1">The sequence shown here is derived from an EMBL/GenBank/DDBJ whole genome shotgun (WGS) entry which is preliminary data.</text>
</comment>
<sequence>MKLYGHTFTSDDKHHNFIDEMVKPSSPYIFSIFGKADSLAIETSSTHNFYDLEVSVVFDKVFIRNLSSETLLLSLSNGKYCSINNFDEQKGSFYAKPNMFEISNSWFIVIKPYDVISFFYVTYGTEMEIQTRPLYSDPVCYDPVSDKEYVIPNGVLSNITDKYITLRFFTVITTKYTLSDDELNEKVWFVDGIQNTELDVGMHRVNVFISPGTSVDLSNFIFVPPNCIAEYPEVAYTPQSIKGNILYRIQLPSQYDFVNIYVNDVEVQSVRIGYAVYFKTPSTFTKITLNAERASKILTLTDIYQSDYIVDVEYSIPFNFINIHGVDKGLGTTNKILNYNFAKNEITVELDITGFVSAIYPGEYFMISGTTENGTMVKDAQFKITSIDTTDPENTVIIGKRV</sequence>
<reference evidence="1 2" key="1">
    <citation type="submission" date="2020-07" db="EMBL/GenBank/DDBJ databases">
        <title>Genomic Encyclopedia of Type Strains, Phase IV (KMG-V): Genome sequencing to study the core and pangenomes of soil and plant-associated prokaryotes.</title>
        <authorList>
            <person name="Whitman W."/>
        </authorList>
    </citation>
    <scope>NUCLEOTIDE SEQUENCE [LARGE SCALE GENOMIC DNA]</scope>
    <source>
        <strain evidence="1 2">A1</strain>
    </source>
</reference>
<accession>A0A7J9NVP5</accession>
<protein>
    <submittedName>
        <fullName evidence="1">Uncharacterized protein</fullName>
    </submittedName>
</protein>
<evidence type="ECO:0000313" key="2">
    <source>
        <dbReference type="Proteomes" id="UP000564425"/>
    </source>
</evidence>
<gene>
    <name evidence="1" type="ORF">HNP86_001908</name>
</gene>
<evidence type="ECO:0000313" key="1">
    <source>
        <dbReference type="EMBL" id="MBA2851749.1"/>
    </source>
</evidence>
<name>A0A7J9NVP5_METMI</name>
<dbReference type="EMBL" id="JACDUH010000003">
    <property type="protein sequence ID" value="MBA2851749.1"/>
    <property type="molecule type" value="Genomic_DNA"/>
</dbReference>